<dbReference type="Gene3D" id="3.40.630.30">
    <property type="match status" value="1"/>
</dbReference>
<dbReference type="GO" id="GO:0016747">
    <property type="term" value="F:acyltransferase activity, transferring groups other than amino-acyl groups"/>
    <property type="evidence" value="ECO:0007669"/>
    <property type="project" value="InterPro"/>
</dbReference>
<proteinExistence type="predicted"/>
<dbReference type="OrthoDB" id="9803233at2"/>
<reference evidence="2 3" key="1">
    <citation type="submission" date="2012-09" db="EMBL/GenBank/DDBJ databases">
        <title>Genome Sequence of Bacillus sp. DW5-4.</title>
        <authorList>
            <person name="Lai Q."/>
            <person name="Liu Y."/>
            <person name="Shao Z."/>
        </authorList>
    </citation>
    <scope>NUCLEOTIDE SEQUENCE [LARGE SCALE GENOMIC DNA]</scope>
    <source>
        <strain evidence="2 3">DW5-4</strain>
    </source>
</reference>
<dbReference type="CDD" id="cd04301">
    <property type="entry name" value="NAT_SF"/>
    <property type="match status" value="1"/>
</dbReference>
<evidence type="ECO:0000259" key="1">
    <source>
        <dbReference type="PROSITE" id="PS51186"/>
    </source>
</evidence>
<dbReference type="SUPFAM" id="SSF55729">
    <property type="entry name" value="Acyl-CoA N-acyltransferases (Nat)"/>
    <property type="match status" value="1"/>
</dbReference>
<dbReference type="RefSeq" id="WP_034322034.1">
    <property type="nucleotide sequence ID" value="NZ_JOTP01000011.1"/>
</dbReference>
<dbReference type="Pfam" id="PF00583">
    <property type="entry name" value="Acetyltransf_1"/>
    <property type="match status" value="1"/>
</dbReference>
<dbReference type="InterPro" id="IPR000182">
    <property type="entry name" value="GNAT_dom"/>
</dbReference>
<dbReference type="PANTHER" id="PTHR43617">
    <property type="entry name" value="L-AMINO ACID N-ACETYLTRANSFERASE"/>
    <property type="match status" value="1"/>
</dbReference>
<keyword evidence="2" id="KW-0167">Capsid protein</keyword>
<keyword evidence="3" id="KW-1185">Reference proteome</keyword>
<feature type="domain" description="N-acetyltransferase" evidence="1">
    <location>
        <begin position="139"/>
        <end position="290"/>
    </location>
</feature>
<evidence type="ECO:0000313" key="3">
    <source>
        <dbReference type="Proteomes" id="UP000028091"/>
    </source>
</evidence>
<dbReference type="PANTHER" id="PTHR43617:SF33">
    <property type="entry name" value="SPORE COAT POLYSACCHARIDE BIOSYNTHESIS PROTEIN SPSD"/>
    <property type="match status" value="1"/>
</dbReference>
<protein>
    <submittedName>
        <fullName evidence="2">Spore coat protein</fullName>
    </submittedName>
</protein>
<dbReference type="EMBL" id="JOTP01000011">
    <property type="protein sequence ID" value="KEP26313.1"/>
    <property type="molecule type" value="Genomic_DNA"/>
</dbReference>
<sequence>MKVVHAIDDQVLSTWLVKYGHQAEHMKGFKQFALVSGAQLRAVLLYDWSKWESGIFDQHIFHVKFVEAESALIFKELMERFINWMRTEKCDFFFLRLEAADLEKNRIVQRLSHVYYVGGLTRLEAPPARMEMPSTGQDVMISLPAENEYDEAVLLGDQAFVKSRYALDPYLDQSVVQHFYQEWMRNNLLGRADINLVAKMNDEVVGLIQGMTKGDEMALELFAIRPDAQGKGIGKKLFIEMMKVSYDRGHRFISAGTQLHNTTAIQLYEKMGFRTTNAFLYYHVWPKKGER</sequence>
<dbReference type="eggNOG" id="COG0456">
    <property type="taxonomic scope" value="Bacteria"/>
</dbReference>
<dbReference type="PROSITE" id="PS51186">
    <property type="entry name" value="GNAT"/>
    <property type="match status" value="1"/>
</dbReference>
<gene>
    <name evidence="2" type="ORF">BA70_03380</name>
</gene>
<accession>A0A081LAN7</accession>
<keyword evidence="2" id="KW-0946">Virion</keyword>
<organism evidence="2 3">
    <name type="scientific">Bacillus zhangzhouensis</name>
    <dbReference type="NCBI Taxonomy" id="1178540"/>
    <lineage>
        <taxon>Bacteria</taxon>
        <taxon>Bacillati</taxon>
        <taxon>Bacillota</taxon>
        <taxon>Bacilli</taxon>
        <taxon>Bacillales</taxon>
        <taxon>Bacillaceae</taxon>
        <taxon>Bacillus</taxon>
    </lineage>
</organism>
<dbReference type="InterPro" id="IPR050276">
    <property type="entry name" value="MshD_Acetyltransferase"/>
</dbReference>
<name>A0A081LAN7_9BACI</name>
<evidence type="ECO:0000313" key="2">
    <source>
        <dbReference type="EMBL" id="KEP26313.1"/>
    </source>
</evidence>
<dbReference type="AlphaFoldDB" id="A0A081LAN7"/>
<dbReference type="Proteomes" id="UP000028091">
    <property type="component" value="Unassembled WGS sequence"/>
</dbReference>
<comment type="caution">
    <text evidence="2">The sequence shown here is derived from an EMBL/GenBank/DDBJ whole genome shotgun (WGS) entry which is preliminary data.</text>
</comment>
<dbReference type="InterPro" id="IPR016181">
    <property type="entry name" value="Acyl_CoA_acyltransferase"/>
</dbReference>